<accession>A0AAV6FZZ0</accession>
<feature type="region of interest" description="Disordered" evidence="3">
    <location>
        <begin position="113"/>
        <end position="142"/>
    </location>
</feature>
<dbReference type="PANTHER" id="PTHR34916:SF1">
    <property type="entry name" value="GI:13385330"/>
    <property type="match status" value="1"/>
</dbReference>
<dbReference type="EMBL" id="JADWDJ010000018">
    <property type="protein sequence ID" value="KAG5266662.1"/>
    <property type="molecule type" value="Genomic_DNA"/>
</dbReference>
<sequence>MFRFDDTKPNSAMCDLQSPQPSDLLWERQKLLQGLERAHKADIKAYVSGHLSPNSFHQKRPYGRPKRPIWAMAEAPGEDWELDLEAFVREQQESTALVEDMKEAVTDFTTATTSLQGLDLREDGGSEPRSTRERSRRTAQPRPVLDTSEVFLVKPQRDAACERPATGGNKCGEQQVDQGRFWFTRTHLAGLTRKDQLRMMRQFGLSVVKRQDLTERHCMSGSKVAEAHERKLKQELHKLPVQPGPSRDRLRVFSDVFSDVCDGSPTFGSLLREIKEEYDIYLNSILKFQSCPQDMSVIGTLRELESGIVGEMELEEAEKEVSALAAEARKALEENDRVRNEYLHARDRCPEISEEKAADQEVESPEQQEEEAVSVVESVQPKRQLVWRVWEEVQTLEKEIKENMVSTATTSTTEKYIRDAKTEILHLLTANEHLKTSNEDMESDVSAALGGVGVSEEMTEEIWRRIRNALVVTNEEKIVPTQ</sequence>
<feature type="domain" description="Translin-associated factor X-interacting protein 1 N-terminal" evidence="4">
    <location>
        <begin position="229"/>
        <end position="339"/>
    </location>
</feature>
<evidence type="ECO:0000313" key="6">
    <source>
        <dbReference type="Proteomes" id="UP000823561"/>
    </source>
</evidence>
<name>A0AAV6FZZ0_9TELE</name>
<evidence type="ECO:0000313" key="5">
    <source>
        <dbReference type="EMBL" id="KAG5266662.1"/>
    </source>
</evidence>
<feature type="region of interest" description="Disordered" evidence="3">
    <location>
        <begin position="349"/>
        <end position="369"/>
    </location>
</feature>
<proteinExistence type="predicted"/>
<feature type="compositionally biased region" description="Basic and acidic residues" evidence="3">
    <location>
        <begin position="119"/>
        <end position="133"/>
    </location>
</feature>
<protein>
    <recommendedName>
        <fullName evidence="4">Translin-associated factor X-interacting protein 1 N-terminal domain-containing protein</fullName>
    </recommendedName>
</protein>
<evidence type="ECO:0000259" key="4">
    <source>
        <dbReference type="Pfam" id="PF15739"/>
    </source>
</evidence>
<dbReference type="PANTHER" id="PTHR34916">
    <property type="entry name" value="GI:13385330"/>
    <property type="match status" value="1"/>
</dbReference>
<keyword evidence="1 2" id="KW-0175">Coiled coil</keyword>
<dbReference type="Pfam" id="PF15739">
    <property type="entry name" value="TSNAXIP1_N"/>
    <property type="match status" value="1"/>
</dbReference>
<organism evidence="5 6">
    <name type="scientific">Alosa alosa</name>
    <name type="common">allis shad</name>
    <dbReference type="NCBI Taxonomy" id="278164"/>
    <lineage>
        <taxon>Eukaryota</taxon>
        <taxon>Metazoa</taxon>
        <taxon>Chordata</taxon>
        <taxon>Craniata</taxon>
        <taxon>Vertebrata</taxon>
        <taxon>Euteleostomi</taxon>
        <taxon>Actinopterygii</taxon>
        <taxon>Neopterygii</taxon>
        <taxon>Teleostei</taxon>
        <taxon>Clupei</taxon>
        <taxon>Clupeiformes</taxon>
        <taxon>Clupeoidei</taxon>
        <taxon>Clupeidae</taxon>
        <taxon>Alosa</taxon>
    </lineage>
</organism>
<gene>
    <name evidence="5" type="ORF">AALO_G00234730</name>
</gene>
<feature type="compositionally biased region" description="Basic and acidic residues" evidence="3">
    <location>
        <begin position="349"/>
        <end position="359"/>
    </location>
</feature>
<reference evidence="5" key="1">
    <citation type="submission" date="2020-10" db="EMBL/GenBank/DDBJ databases">
        <title>Chromosome-scale genome assembly of the Allis shad, Alosa alosa.</title>
        <authorList>
            <person name="Margot Z."/>
            <person name="Christophe K."/>
            <person name="Cabau C."/>
            <person name="Louis A."/>
            <person name="Berthelot C."/>
            <person name="Parey E."/>
            <person name="Roest Crollius H."/>
            <person name="Montfort J."/>
            <person name="Robinson-Rechavi M."/>
            <person name="Bucao C."/>
            <person name="Bouchez O."/>
            <person name="Gislard M."/>
            <person name="Lluch J."/>
            <person name="Milhes M."/>
            <person name="Lampietro C."/>
            <person name="Lopez Roques C."/>
            <person name="Donnadieu C."/>
            <person name="Braasch I."/>
            <person name="Desvignes T."/>
            <person name="Postlethwait J."/>
            <person name="Bobe J."/>
            <person name="Guiguen Y."/>
        </authorList>
    </citation>
    <scope>NUCLEOTIDE SEQUENCE</scope>
    <source>
        <strain evidence="5">M-15738</strain>
        <tissue evidence="5">Blood</tissue>
    </source>
</reference>
<evidence type="ECO:0000256" key="2">
    <source>
        <dbReference type="SAM" id="Coils"/>
    </source>
</evidence>
<dbReference type="InterPro" id="IPR032755">
    <property type="entry name" value="TSNAXIP1_N"/>
</dbReference>
<keyword evidence="6" id="KW-1185">Reference proteome</keyword>
<feature type="compositionally biased region" description="Acidic residues" evidence="3">
    <location>
        <begin position="360"/>
        <end position="369"/>
    </location>
</feature>
<comment type="caution">
    <text evidence="5">The sequence shown here is derived from an EMBL/GenBank/DDBJ whole genome shotgun (WGS) entry which is preliminary data.</text>
</comment>
<dbReference type="Proteomes" id="UP000823561">
    <property type="component" value="Chromosome 18"/>
</dbReference>
<dbReference type="AlphaFoldDB" id="A0AAV6FZZ0"/>
<evidence type="ECO:0000256" key="1">
    <source>
        <dbReference type="ARBA" id="ARBA00023054"/>
    </source>
</evidence>
<feature type="coiled-coil region" evidence="2">
    <location>
        <begin position="314"/>
        <end position="348"/>
    </location>
</feature>
<evidence type="ECO:0000256" key="3">
    <source>
        <dbReference type="SAM" id="MobiDB-lite"/>
    </source>
</evidence>